<keyword evidence="2" id="KW-1185">Reference proteome</keyword>
<sequence>MESSRGVSELRVSDDGLRAEAGECETLAGKLAGNSAPTPAVSTWLASASAVTVSNAGITAAGARCTFRMQATATNLAAAATGYTANEASSAAQLQGLARPTVC</sequence>
<accession>A0A1X2CBI8</accession>
<name>A0A1X2CBI8_9MYCO</name>
<reference evidence="1 2" key="1">
    <citation type="submission" date="2016-01" db="EMBL/GenBank/DDBJ databases">
        <title>The new phylogeny of the genus Mycobacterium.</title>
        <authorList>
            <person name="Tarcisio F."/>
            <person name="Conor M."/>
            <person name="Antonella G."/>
            <person name="Elisabetta G."/>
            <person name="Giulia F.S."/>
            <person name="Sara T."/>
            <person name="Anna F."/>
            <person name="Clotilde B."/>
            <person name="Roberto B."/>
            <person name="Veronica D.S."/>
            <person name="Fabio R."/>
            <person name="Monica P."/>
            <person name="Olivier J."/>
            <person name="Enrico T."/>
            <person name="Nicola S."/>
        </authorList>
    </citation>
    <scope>NUCLEOTIDE SEQUENCE [LARGE SCALE GENOMIC DNA]</scope>
    <source>
        <strain evidence="1 2">DSM 45176</strain>
    </source>
</reference>
<proteinExistence type="predicted"/>
<dbReference type="OrthoDB" id="9931840at2"/>
<evidence type="ECO:0000313" key="2">
    <source>
        <dbReference type="Proteomes" id="UP000193087"/>
    </source>
</evidence>
<dbReference type="GeneID" id="93492607"/>
<dbReference type="EMBL" id="LQPQ01000135">
    <property type="protein sequence ID" value="ORW73191.1"/>
    <property type="molecule type" value="Genomic_DNA"/>
</dbReference>
<comment type="caution">
    <text evidence="1">The sequence shown here is derived from an EMBL/GenBank/DDBJ whole genome shotgun (WGS) entry which is preliminary data.</text>
</comment>
<organism evidence="1 2">
    <name type="scientific">Mycobacterium riyadhense</name>
    <dbReference type="NCBI Taxonomy" id="486698"/>
    <lineage>
        <taxon>Bacteria</taxon>
        <taxon>Bacillati</taxon>
        <taxon>Actinomycetota</taxon>
        <taxon>Actinomycetes</taxon>
        <taxon>Mycobacteriales</taxon>
        <taxon>Mycobacteriaceae</taxon>
        <taxon>Mycobacterium</taxon>
    </lineage>
</organism>
<gene>
    <name evidence="1" type="ORF">AWC22_01265</name>
</gene>
<dbReference type="RefSeq" id="WP_085251595.1">
    <property type="nucleotide sequence ID" value="NZ_CAJMWI010000001.1"/>
</dbReference>
<evidence type="ECO:0000313" key="1">
    <source>
        <dbReference type="EMBL" id="ORW73191.1"/>
    </source>
</evidence>
<dbReference type="Proteomes" id="UP000193087">
    <property type="component" value="Unassembled WGS sequence"/>
</dbReference>
<protein>
    <submittedName>
        <fullName evidence="1">Uncharacterized protein</fullName>
    </submittedName>
</protein>
<dbReference type="AlphaFoldDB" id="A0A1X2CBI8"/>
<dbReference type="STRING" id="486698.AWC22_01265"/>